<dbReference type="OrthoDB" id="4307003at2"/>
<accession>A0A1S2MYQ1</accession>
<protein>
    <submittedName>
        <fullName evidence="3">Nitrate reductase molybdenum cofactor assembly chaperone</fullName>
    </submittedName>
</protein>
<dbReference type="InterPro" id="IPR003765">
    <property type="entry name" value="NO3_reductase_chaperone_NarJ"/>
</dbReference>
<dbReference type="Pfam" id="PF02613">
    <property type="entry name" value="Nitrate_red_del"/>
    <property type="match status" value="1"/>
</dbReference>
<evidence type="ECO:0000256" key="1">
    <source>
        <dbReference type="ARBA" id="ARBA00023063"/>
    </source>
</evidence>
<reference evidence="3 4" key="1">
    <citation type="submission" date="2016-10" db="EMBL/GenBank/DDBJ databases">
        <title>Draft genome sequence of strain LCT isolated from the Shenzhou X spacecraft of China.</title>
        <authorList>
            <person name="Huang B."/>
        </authorList>
    </citation>
    <scope>NUCLEOTIDE SEQUENCE [LARGE SCALE GENOMIC DNA]</scope>
    <source>
        <strain evidence="3 4">LCT-H5</strain>
    </source>
</reference>
<evidence type="ECO:0000313" key="3">
    <source>
        <dbReference type="EMBL" id="OIJ35391.1"/>
    </source>
</evidence>
<keyword evidence="1" id="KW-0534">Nitrate assimilation</keyword>
<dbReference type="EMBL" id="MODZ01000009">
    <property type="protein sequence ID" value="OIJ35391.1"/>
    <property type="molecule type" value="Genomic_DNA"/>
</dbReference>
<dbReference type="InterPro" id="IPR036411">
    <property type="entry name" value="TorD-like_sf"/>
</dbReference>
<organism evidence="3 4">
    <name type="scientific">Rothia kristinae</name>
    <dbReference type="NCBI Taxonomy" id="37923"/>
    <lineage>
        <taxon>Bacteria</taxon>
        <taxon>Bacillati</taxon>
        <taxon>Actinomycetota</taxon>
        <taxon>Actinomycetes</taxon>
        <taxon>Micrococcales</taxon>
        <taxon>Micrococcaceae</taxon>
        <taxon>Rothia</taxon>
    </lineage>
</organism>
<proteinExistence type="predicted"/>
<dbReference type="GO" id="GO:0016530">
    <property type="term" value="F:metallochaperone activity"/>
    <property type="evidence" value="ECO:0007669"/>
    <property type="project" value="TreeGrafter"/>
</dbReference>
<dbReference type="GO" id="GO:0051082">
    <property type="term" value="F:unfolded protein binding"/>
    <property type="evidence" value="ECO:0007669"/>
    <property type="project" value="InterPro"/>
</dbReference>
<dbReference type="Proteomes" id="UP000179540">
    <property type="component" value="Unassembled WGS sequence"/>
</dbReference>
<dbReference type="PANTHER" id="PTHR43680:SF2">
    <property type="entry name" value="NITRATE REDUCTASE MOLYBDENUM COFACTOR ASSEMBLY CHAPERONE NARJ"/>
    <property type="match status" value="1"/>
</dbReference>
<dbReference type="SUPFAM" id="SSF89155">
    <property type="entry name" value="TorD-like"/>
    <property type="match status" value="1"/>
</dbReference>
<dbReference type="PANTHER" id="PTHR43680">
    <property type="entry name" value="NITRATE REDUCTASE MOLYBDENUM COFACTOR ASSEMBLY CHAPERONE"/>
    <property type="match status" value="1"/>
</dbReference>
<gene>
    <name evidence="3" type="ORF">BK826_07790</name>
</gene>
<dbReference type="Gene3D" id="1.10.3480.10">
    <property type="entry name" value="TorD-like"/>
    <property type="match status" value="1"/>
</dbReference>
<dbReference type="GO" id="GO:0042128">
    <property type="term" value="P:nitrate assimilation"/>
    <property type="evidence" value="ECO:0007669"/>
    <property type="project" value="UniProtKB-KW"/>
</dbReference>
<dbReference type="AlphaFoldDB" id="A0A1S2MYQ1"/>
<evidence type="ECO:0000256" key="2">
    <source>
        <dbReference type="SAM" id="MobiDB-lite"/>
    </source>
</evidence>
<dbReference type="NCBIfam" id="TIGR00684">
    <property type="entry name" value="narJ"/>
    <property type="match status" value="1"/>
</dbReference>
<feature type="region of interest" description="Disordered" evidence="2">
    <location>
        <begin position="15"/>
        <end position="42"/>
    </location>
</feature>
<dbReference type="RefSeq" id="WP_075515139.1">
    <property type="nucleotide sequence ID" value="NZ_JAQDNX010000001.1"/>
</dbReference>
<name>A0A1S2MYQ1_9MICC</name>
<evidence type="ECO:0000313" key="4">
    <source>
        <dbReference type="Proteomes" id="UP000179540"/>
    </source>
</evidence>
<sequence length="251" mass="27391">MAGFLDRLLGKAVQGSEDASTRRELQPDPFARDLGPGDPGDPVRHQVAATLLGYPTPELLALLLELTDLARALPDPRLEEAVAAVGAWLTRADLAAVQGDYVQEFDLSRRHALSLSYWTDGDTRRRGEALGRFKRLYRDSGMLTDLHGELPDHLPIVLEFAAQVDPAAGRAALQAYRPSLELLRFALRDAQLPHELLIDVVCRTLPGELAPSREAVHAMAAAAPPTETVGLGFDDPRLLPVYEKTPTGERP</sequence>
<dbReference type="InterPro" id="IPR020945">
    <property type="entry name" value="DMSO/NO3_reduct_chaperone"/>
</dbReference>
<comment type="caution">
    <text evidence="3">The sequence shown here is derived from an EMBL/GenBank/DDBJ whole genome shotgun (WGS) entry which is preliminary data.</text>
</comment>
<dbReference type="GO" id="GO:0051131">
    <property type="term" value="P:chaperone-mediated protein complex assembly"/>
    <property type="evidence" value="ECO:0007669"/>
    <property type="project" value="InterPro"/>
</dbReference>